<keyword evidence="3 5" id="KW-0067">ATP-binding</keyword>
<dbReference type="GO" id="GO:0005524">
    <property type="term" value="F:ATP binding"/>
    <property type="evidence" value="ECO:0007669"/>
    <property type="project" value="UniProtKB-UniRule"/>
</dbReference>
<evidence type="ECO:0000313" key="7">
    <source>
        <dbReference type="EMBL" id="TWT94193.1"/>
    </source>
</evidence>
<dbReference type="Pfam" id="PF01121">
    <property type="entry name" value="CoaE"/>
    <property type="match status" value="1"/>
</dbReference>
<dbReference type="InterPro" id="IPR001977">
    <property type="entry name" value="Depp_CoAkinase"/>
</dbReference>
<comment type="caution">
    <text evidence="7">The sequence shown here is derived from an EMBL/GenBank/DDBJ whole genome shotgun (WGS) entry which is preliminary data.</text>
</comment>
<dbReference type="Proteomes" id="UP000316213">
    <property type="component" value="Unassembled WGS sequence"/>
</dbReference>
<dbReference type="PROSITE" id="PS51219">
    <property type="entry name" value="DPCK"/>
    <property type="match status" value="1"/>
</dbReference>
<reference evidence="7 8" key="1">
    <citation type="submission" date="2019-02" db="EMBL/GenBank/DDBJ databases">
        <title>Deep-cultivation of Planctomycetes and their phenomic and genomic characterization uncovers novel biology.</title>
        <authorList>
            <person name="Wiegand S."/>
            <person name="Jogler M."/>
            <person name="Boedeker C."/>
            <person name="Pinto D."/>
            <person name="Vollmers J."/>
            <person name="Rivas-Marin E."/>
            <person name="Kohn T."/>
            <person name="Peeters S.H."/>
            <person name="Heuer A."/>
            <person name="Rast P."/>
            <person name="Oberbeckmann S."/>
            <person name="Bunk B."/>
            <person name="Jeske O."/>
            <person name="Meyerdierks A."/>
            <person name="Storesund J.E."/>
            <person name="Kallscheuer N."/>
            <person name="Luecker S."/>
            <person name="Lage O.M."/>
            <person name="Pohl T."/>
            <person name="Merkel B.J."/>
            <person name="Hornburger P."/>
            <person name="Mueller R.-W."/>
            <person name="Bruemmer F."/>
            <person name="Labrenz M."/>
            <person name="Spormann A.M."/>
            <person name="Op Den Camp H."/>
            <person name="Overmann J."/>
            <person name="Amann R."/>
            <person name="Jetten M.S.M."/>
            <person name="Mascher T."/>
            <person name="Medema M.H."/>
            <person name="Devos D.P."/>
            <person name="Kaster A.-K."/>
            <person name="Ovreas L."/>
            <person name="Rohde M."/>
            <person name="Galperin M.Y."/>
            <person name="Jogler C."/>
        </authorList>
    </citation>
    <scope>NUCLEOTIDE SEQUENCE [LARGE SCALE GENOMIC DNA]</scope>
    <source>
        <strain evidence="7 8">Pla100</strain>
    </source>
</reference>
<dbReference type="Gene3D" id="3.40.50.300">
    <property type="entry name" value="P-loop containing nucleotide triphosphate hydrolases"/>
    <property type="match status" value="1"/>
</dbReference>
<dbReference type="GO" id="GO:0004140">
    <property type="term" value="F:dephospho-CoA kinase activity"/>
    <property type="evidence" value="ECO:0007669"/>
    <property type="project" value="UniProtKB-UniRule"/>
</dbReference>
<evidence type="ECO:0000256" key="5">
    <source>
        <dbReference type="HAMAP-Rule" id="MF_00376"/>
    </source>
</evidence>
<keyword evidence="5 7" id="KW-0808">Transferase</keyword>
<evidence type="ECO:0000256" key="1">
    <source>
        <dbReference type="ARBA" id="ARBA00009018"/>
    </source>
</evidence>
<dbReference type="InterPro" id="IPR027417">
    <property type="entry name" value="P-loop_NTPase"/>
</dbReference>
<keyword evidence="5 7" id="KW-0418">Kinase</keyword>
<evidence type="ECO:0000256" key="2">
    <source>
        <dbReference type="ARBA" id="ARBA00022741"/>
    </source>
</evidence>
<dbReference type="PANTHER" id="PTHR10695">
    <property type="entry name" value="DEPHOSPHO-COA KINASE-RELATED"/>
    <property type="match status" value="1"/>
</dbReference>
<dbReference type="AlphaFoldDB" id="A0A5C6A765"/>
<dbReference type="SUPFAM" id="SSF52540">
    <property type="entry name" value="P-loop containing nucleoside triphosphate hydrolases"/>
    <property type="match status" value="1"/>
</dbReference>
<evidence type="ECO:0000256" key="3">
    <source>
        <dbReference type="ARBA" id="ARBA00022840"/>
    </source>
</evidence>
<protein>
    <recommendedName>
        <fullName evidence="5 6">Dephospho-CoA kinase</fullName>
        <ecNumber evidence="5 6">2.7.1.24</ecNumber>
    </recommendedName>
    <alternativeName>
        <fullName evidence="5">Dephosphocoenzyme A kinase</fullName>
    </alternativeName>
</protein>
<dbReference type="HAMAP" id="MF_00376">
    <property type="entry name" value="Dephospho_CoA_kinase"/>
    <property type="match status" value="1"/>
</dbReference>
<evidence type="ECO:0000313" key="8">
    <source>
        <dbReference type="Proteomes" id="UP000316213"/>
    </source>
</evidence>
<name>A0A5C6A765_9BACT</name>
<dbReference type="GO" id="GO:0015937">
    <property type="term" value="P:coenzyme A biosynthetic process"/>
    <property type="evidence" value="ECO:0007669"/>
    <property type="project" value="UniProtKB-UniRule"/>
</dbReference>
<evidence type="ECO:0000256" key="6">
    <source>
        <dbReference type="NCBIfam" id="TIGR00152"/>
    </source>
</evidence>
<proteinExistence type="inferred from homology"/>
<dbReference type="CDD" id="cd02022">
    <property type="entry name" value="DPCK"/>
    <property type="match status" value="1"/>
</dbReference>
<sequence>MTSDPLPILGIIGPPCSGKSTVAGILQSRGGVWINADVIAKEQLGEPEVIEELVALFGAGILGHNPQLPDSSRSEPSLSRSAIANLVFGDDEESVRRLRQLESILHPRTRREIERQIQQSNEIADHDDRLKLIVLDVPLLIESGWDARCDEVWCLKISPDRHAALLAVRGWTSDELTRRQRRQLSWSEKEARSTRIIENDGSLDQLERQVIEGLSRLLST</sequence>
<dbReference type="GO" id="GO:0005737">
    <property type="term" value="C:cytoplasm"/>
    <property type="evidence" value="ECO:0007669"/>
    <property type="project" value="UniProtKB-SubCell"/>
</dbReference>
<dbReference type="EC" id="2.7.1.24" evidence="5 6"/>
<gene>
    <name evidence="5 7" type="primary">coaE</name>
    <name evidence="7" type="ORF">Pla100_38030</name>
</gene>
<comment type="subcellular location">
    <subcellularLocation>
        <location evidence="5">Cytoplasm</location>
    </subcellularLocation>
</comment>
<feature type="binding site" evidence="5">
    <location>
        <begin position="16"/>
        <end position="21"/>
    </location>
    <ligand>
        <name>ATP</name>
        <dbReference type="ChEBI" id="CHEBI:30616"/>
    </ligand>
</feature>
<accession>A0A5C6A765</accession>
<comment type="similarity">
    <text evidence="1 5">Belongs to the CoaE family.</text>
</comment>
<comment type="pathway">
    <text evidence="5">Cofactor biosynthesis; coenzyme A biosynthesis; CoA from (R)-pantothenate: step 5/5.</text>
</comment>
<comment type="function">
    <text evidence="5">Catalyzes the phosphorylation of the 3'-hydroxyl group of dephosphocoenzyme A to form coenzyme A.</text>
</comment>
<dbReference type="NCBIfam" id="TIGR00152">
    <property type="entry name" value="dephospho-CoA kinase"/>
    <property type="match status" value="1"/>
</dbReference>
<dbReference type="RefSeq" id="WP_146579143.1">
    <property type="nucleotide sequence ID" value="NZ_SJPM01000008.1"/>
</dbReference>
<organism evidence="7 8">
    <name type="scientific">Neorhodopirellula pilleata</name>
    <dbReference type="NCBI Taxonomy" id="2714738"/>
    <lineage>
        <taxon>Bacteria</taxon>
        <taxon>Pseudomonadati</taxon>
        <taxon>Planctomycetota</taxon>
        <taxon>Planctomycetia</taxon>
        <taxon>Pirellulales</taxon>
        <taxon>Pirellulaceae</taxon>
        <taxon>Neorhodopirellula</taxon>
    </lineage>
</organism>
<dbReference type="EMBL" id="SJPM01000008">
    <property type="protein sequence ID" value="TWT94193.1"/>
    <property type="molecule type" value="Genomic_DNA"/>
</dbReference>
<keyword evidence="2 5" id="KW-0547">Nucleotide-binding</keyword>
<comment type="catalytic activity">
    <reaction evidence="5">
        <text>3'-dephospho-CoA + ATP = ADP + CoA + H(+)</text>
        <dbReference type="Rhea" id="RHEA:18245"/>
        <dbReference type="ChEBI" id="CHEBI:15378"/>
        <dbReference type="ChEBI" id="CHEBI:30616"/>
        <dbReference type="ChEBI" id="CHEBI:57287"/>
        <dbReference type="ChEBI" id="CHEBI:57328"/>
        <dbReference type="ChEBI" id="CHEBI:456216"/>
        <dbReference type="EC" id="2.7.1.24"/>
    </reaction>
</comment>
<keyword evidence="8" id="KW-1185">Reference proteome</keyword>
<dbReference type="OrthoDB" id="9812943at2"/>
<dbReference type="UniPathway" id="UPA00241">
    <property type="reaction ID" value="UER00356"/>
</dbReference>
<dbReference type="PANTHER" id="PTHR10695:SF46">
    <property type="entry name" value="BIFUNCTIONAL COENZYME A SYNTHASE-RELATED"/>
    <property type="match status" value="1"/>
</dbReference>
<keyword evidence="5" id="KW-0963">Cytoplasm</keyword>
<evidence type="ECO:0000256" key="4">
    <source>
        <dbReference type="ARBA" id="ARBA00022993"/>
    </source>
</evidence>
<keyword evidence="4 5" id="KW-0173">Coenzyme A biosynthesis</keyword>